<gene>
    <name evidence="1" type="ORF">AWN90_00070</name>
</gene>
<dbReference type="STRING" id="455432.AWN90_00070"/>
<dbReference type="Proteomes" id="UP000076512">
    <property type="component" value="Unassembled WGS sequence"/>
</dbReference>
<name>A0A161ZAG4_9NOCA</name>
<evidence type="ECO:0000313" key="1">
    <source>
        <dbReference type="EMBL" id="KZM76162.1"/>
    </source>
</evidence>
<keyword evidence="2" id="KW-1185">Reference proteome</keyword>
<dbReference type="RefSeq" id="WP_067576550.1">
    <property type="nucleotide sequence ID" value="NZ_JABMCZ010000003.1"/>
</dbReference>
<evidence type="ECO:0000313" key="2">
    <source>
        <dbReference type="Proteomes" id="UP000076512"/>
    </source>
</evidence>
<comment type="caution">
    <text evidence="1">The sequence shown here is derived from an EMBL/GenBank/DDBJ whole genome shotgun (WGS) entry which is preliminary data.</text>
</comment>
<accession>A0A161ZAG4</accession>
<protein>
    <submittedName>
        <fullName evidence="1">Uncharacterized protein</fullName>
    </submittedName>
</protein>
<sequence length="108" mass="11937">MKSGLVTETCVIAYCSECGDAFGTELGCGHPLLFDSVDEAIAFLTDRVTAAGWLFDGERLACDGCLTAMVCETKGHEWGDWQPYSPVVRLGELRWCEHCGEIETREIR</sequence>
<dbReference type="EMBL" id="LWGR01000001">
    <property type="protein sequence ID" value="KZM76162.1"/>
    <property type="molecule type" value="Genomic_DNA"/>
</dbReference>
<dbReference type="OrthoDB" id="4552624at2"/>
<reference evidence="1 2" key="1">
    <citation type="submission" date="2016-04" db="EMBL/GenBank/DDBJ databases">
        <authorList>
            <person name="Evans L.H."/>
            <person name="Alamgir A."/>
            <person name="Owens N."/>
            <person name="Weber N.D."/>
            <person name="Virtaneva K."/>
            <person name="Barbian K."/>
            <person name="Babar A."/>
            <person name="Rosenke K."/>
        </authorList>
    </citation>
    <scope>NUCLEOTIDE SEQUENCE [LARGE SCALE GENOMIC DNA]</scope>
    <source>
        <strain evidence="1 2">IFM 0406</strain>
    </source>
</reference>
<organism evidence="1 2">
    <name type="scientific">Nocardia terpenica</name>
    <dbReference type="NCBI Taxonomy" id="455432"/>
    <lineage>
        <taxon>Bacteria</taxon>
        <taxon>Bacillati</taxon>
        <taxon>Actinomycetota</taxon>
        <taxon>Actinomycetes</taxon>
        <taxon>Mycobacteriales</taxon>
        <taxon>Nocardiaceae</taxon>
        <taxon>Nocardia</taxon>
    </lineage>
</organism>
<proteinExistence type="predicted"/>
<dbReference type="AlphaFoldDB" id="A0A161ZAG4"/>